<evidence type="ECO:0000313" key="2">
    <source>
        <dbReference type="EMBL" id="KAJ1524890.1"/>
    </source>
</evidence>
<reference evidence="2" key="1">
    <citation type="submission" date="2022-12" db="EMBL/GenBank/DDBJ databases">
        <title>Chromosome-level genome assembly of the bean flower thrips Megalurothrips usitatus.</title>
        <authorList>
            <person name="Ma L."/>
            <person name="Liu Q."/>
            <person name="Li H."/>
            <person name="Cai W."/>
        </authorList>
    </citation>
    <scope>NUCLEOTIDE SEQUENCE</scope>
    <source>
        <strain evidence="2">Cailab_2022a</strain>
    </source>
</reference>
<evidence type="ECO:0000256" key="1">
    <source>
        <dbReference type="SAM" id="MobiDB-lite"/>
    </source>
</evidence>
<name>A0AAV7XJZ0_9NEOP</name>
<dbReference type="AlphaFoldDB" id="A0AAV7XJZ0"/>
<comment type="caution">
    <text evidence="2">The sequence shown here is derived from an EMBL/GenBank/DDBJ whole genome shotgun (WGS) entry which is preliminary data.</text>
</comment>
<proteinExistence type="predicted"/>
<protein>
    <submittedName>
        <fullName evidence="2">Uncharacterized protein</fullName>
    </submittedName>
</protein>
<dbReference type="Proteomes" id="UP001075354">
    <property type="component" value="Chromosome 8"/>
</dbReference>
<organism evidence="2 3">
    <name type="scientific">Megalurothrips usitatus</name>
    <name type="common">bean blossom thrips</name>
    <dbReference type="NCBI Taxonomy" id="439358"/>
    <lineage>
        <taxon>Eukaryota</taxon>
        <taxon>Metazoa</taxon>
        <taxon>Ecdysozoa</taxon>
        <taxon>Arthropoda</taxon>
        <taxon>Hexapoda</taxon>
        <taxon>Insecta</taxon>
        <taxon>Pterygota</taxon>
        <taxon>Neoptera</taxon>
        <taxon>Paraneoptera</taxon>
        <taxon>Thysanoptera</taxon>
        <taxon>Terebrantia</taxon>
        <taxon>Thripoidea</taxon>
        <taxon>Thripidae</taxon>
        <taxon>Megalurothrips</taxon>
    </lineage>
</organism>
<keyword evidence="3" id="KW-1185">Reference proteome</keyword>
<feature type="region of interest" description="Disordered" evidence="1">
    <location>
        <begin position="45"/>
        <end position="64"/>
    </location>
</feature>
<accession>A0AAV7XJZ0</accession>
<evidence type="ECO:0000313" key="3">
    <source>
        <dbReference type="Proteomes" id="UP001075354"/>
    </source>
</evidence>
<dbReference type="EMBL" id="JAPTSV010000008">
    <property type="protein sequence ID" value="KAJ1524890.1"/>
    <property type="molecule type" value="Genomic_DNA"/>
</dbReference>
<sequence>MDFIWVSSLQNHVIFAMWTSGMKCTKMQQAALRWKRAYVAVHGSPPAPSPRLSSPGPATGCGATSRIHRPWPRSGIACGWNEKRSTRLFSLPGRRVDWCSLEARTGDRLPTSISPDWKIQRLLFHITLLRVLIAFGLELN</sequence>
<gene>
    <name evidence="2" type="ORF">ONE63_009754</name>
</gene>